<protein>
    <submittedName>
        <fullName evidence="1">Uncharacterized protein</fullName>
    </submittedName>
</protein>
<evidence type="ECO:0000313" key="1">
    <source>
        <dbReference type="EMBL" id="CAB4010994.1"/>
    </source>
</evidence>
<evidence type="ECO:0000313" key="2">
    <source>
        <dbReference type="Proteomes" id="UP001152795"/>
    </source>
</evidence>
<gene>
    <name evidence="1" type="ORF">PACLA_8A031933</name>
</gene>
<accession>A0A7D9IQH9</accession>
<dbReference type="EMBL" id="CACRXK020006990">
    <property type="protein sequence ID" value="CAB4010994.1"/>
    <property type="molecule type" value="Genomic_DNA"/>
</dbReference>
<reference evidence="1" key="1">
    <citation type="submission" date="2020-04" db="EMBL/GenBank/DDBJ databases">
        <authorList>
            <person name="Alioto T."/>
            <person name="Alioto T."/>
            <person name="Gomez Garrido J."/>
        </authorList>
    </citation>
    <scope>NUCLEOTIDE SEQUENCE</scope>
    <source>
        <strain evidence="1">A484AB</strain>
    </source>
</reference>
<comment type="caution">
    <text evidence="1">The sequence shown here is derived from an EMBL/GenBank/DDBJ whole genome shotgun (WGS) entry which is preliminary data.</text>
</comment>
<keyword evidence="2" id="KW-1185">Reference proteome</keyword>
<dbReference type="AlphaFoldDB" id="A0A7D9IQH9"/>
<name>A0A7D9IQH9_PARCT</name>
<dbReference type="Proteomes" id="UP001152795">
    <property type="component" value="Unassembled WGS sequence"/>
</dbReference>
<organism evidence="1 2">
    <name type="scientific">Paramuricea clavata</name>
    <name type="common">Red gorgonian</name>
    <name type="synonym">Violescent sea-whip</name>
    <dbReference type="NCBI Taxonomy" id="317549"/>
    <lineage>
        <taxon>Eukaryota</taxon>
        <taxon>Metazoa</taxon>
        <taxon>Cnidaria</taxon>
        <taxon>Anthozoa</taxon>
        <taxon>Octocorallia</taxon>
        <taxon>Malacalcyonacea</taxon>
        <taxon>Plexauridae</taxon>
        <taxon>Paramuricea</taxon>
    </lineage>
</organism>
<sequence length="71" mass="8481">AIALSCRFVASLLSSSSTFLYSLAKHWLKKLLRRYSSLFQYWERDLNGSLSNERVRKVIELKNLWFLRQKN</sequence>
<proteinExistence type="predicted"/>
<feature type="non-terminal residue" evidence="1">
    <location>
        <position position="1"/>
    </location>
</feature>